<evidence type="ECO:0000256" key="1">
    <source>
        <dbReference type="SAM" id="MobiDB-lite"/>
    </source>
</evidence>
<accession>A0A430LBH8</accession>
<name>A0A430LBH8_9HYPO</name>
<dbReference type="EMBL" id="MIKF01000282">
    <property type="protein sequence ID" value="RTE73020.1"/>
    <property type="molecule type" value="Genomic_DNA"/>
</dbReference>
<protein>
    <submittedName>
        <fullName evidence="2">Uncharacterized protein</fullName>
    </submittedName>
</protein>
<feature type="region of interest" description="Disordered" evidence="1">
    <location>
        <begin position="212"/>
        <end position="265"/>
    </location>
</feature>
<organism evidence="2 3">
    <name type="scientific">Fusarium euwallaceae</name>
    <dbReference type="NCBI Taxonomy" id="1147111"/>
    <lineage>
        <taxon>Eukaryota</taxon>
        <taxon>Fungi</taxon>
        <taxon>Dikarya</taxon>
        <taxon>Ascomycota</taxon>
        <taxon>Pezizomycotina</taxon>
        <taxon>Sordariomycetes</taxon>
        <taxon>Hypocreomycetidae</taxon>
        <taxon>Hypocreales</taxon>
        <taxon>Nectriaceae</taxon>
        <taxon>Fusarium</taxon>
        <taxon>Fusarium solani species complex</taxon>
    </lineage>
</organism>
<evidence type="ECO:0000313" key="2">
    <source>
        <dbReference type="EMBL" id="RTE73020.1"/>
    </source>
</evidence>
<gene>
    <name evidence="2" type="ORF">BHE90_012558</name>
</gene>
<comment type="caution">
    <text evidence="2">The sequence shown here is derived from an EMBL/GenBank/DDBJ whole genome shotgun (WGS) entry which is preliminary data.</text>
</comment>
<sequence length="265" mass="28437">MVDYPGNHPLCENTAQPMSSEPAILSYLRQTDSPVTVIHISPPSVSPTPGTPTSVMFSTFFSHTEAQLPKGQLEMEIGDFDHTPAPSERSSLELSRDGMDLPRHYVDNPKHFDEPRQTQGAGVRHHLLKTSASVPMVVEKDCPAPPVLSPVSEPEEMAFKPSNLTAKHEDQDSCSAEEFTSVPGTPSPFMLPHGGQSLLSIPAADQICLGLSAQPQSPDTSIHSQECDDAASSNGTEEASQDEIPIWPSSDNGSFDSSNIHLGGD</sequence>
<evidence type="ECO:0000313" key="3">
    <source>
        <dbReference type="Proteomes" id="UP000287124"/>
    </source>
</evidence>
<reference evidence="2 3" key="1">
    <citation type="submission" date="2017-06" db="EMBL/GenBank/DDBJ databases">
        <title>Comparative genomic analysis of Ambrosia Fusariam Clade fungi.</title>
        <authorList>
            <person name="Stajich J.E."/>
            <person name="Carrillo J."/>
            <person name="Kijimoto T."/>
            <person name="Eskalen A."/>
            <person name="O'Donnell K."/>
            <person name="Kasson M."/>
        </authorList>
    </citation>
    <scope>NUCLEOTIDE SEQUENCE [LARGE SCALE GENOMIC DNA]</scope>
    <source>
        <strain evidence="2 3">UCR1854</strain>
    </source>
</reference>
<feature type="compositionally biased region" description="Polar residues" evidence="1">
    <location>
        <begin position="213"/>
        <end position="224"/>
    </location>
</feature>
<feature type="compositionally biased region" description="Polar residues" evidence="1">
    <location>
        <begin position="249"/>
        <end position="265"/>
    </location>
</feature>
<dbReference type="Proteomes" id="UP000287124">
    <property type="component" value="Unassembled WGS sequence"/>
</dbReference>
<keyword evidence="3" id="KW-1185">Reference proteome</keyword>
<proteinExistence type="predicted"/>
<dbReference type="AlphaFoldDB" id="A0A430LBH8"/>